<evidence type="ECO:0000259" key="2">
    <source>
        <dbReference type="Pfam" id="PF00582"/>
    </source>
</evidence>
<proteinExistence type="inferred from homology"/>
<evidence type="ECO:0000313" key="6">
    <source>
        <dbReference type="Proteomes" id="UP000501753"/>
    </source>
</evidence>
<dbReference type="Proteomes" id="UP000501753">
    <property type="component" value="Chromosome"/>
</dbReference>
<evidence type="ECO:0000313" key="5">
    <source>
        <dbReference type="Proteomes" id="UP000271291"/>
    </source>
</evidence>
<dbReference type="KEGG" id="sgd:ELQ87_37535"/>
<gene>
    <name evidence="4" type="ORF">DDJ31_01705</name>
    <name evidence="3" type="ORF">ELQ87_37535</name>
</gene>
<dbReference type="OrthoDB" id="9792500at2"/>
<sequence length="143" mass="14686">MFQRILVAVDPSPARHSAVRLTGELARLAGAEVRVLHVIASAAALATVVPLEDDAEAKAVLDEAVATLHEQGVKVDGALANGLTTQIASTIAEAAEEFGADLIVLSPHQRGSVEALFNPRVSDAVAHASSAAILLAPKDPSDV</sequence>
<keyword evidence="6" id="KW-1185">Reference proteome</keyword>
<name>A0A3S9ZN45_STRGD</name>
<dbReference type="Gene3D" id="3.40.50.620">
    <property type="entry name" value="HUPs"/>
    <property type="match status" value="1"/>
</dbReference>
<protein>
    <submittedName>
        <fullName evidence="3">Universal stress protein</fullName>
    </submittedName>
</protein>
<dbReference type="SUPFAM" id="SSF52402">
    <property type="entry name" value="Adenine nucleotide alpha hydrolases-like"/>
    <property type="match status" value="1"/>
</dbReference>
<feature type="domain" description="UspA" evidence="2">
    <location>
        <begin position="1"/>
        <end position="135"/>
    </location>
</feature>
<dbReference type="EMBL" id="CP029078">
    <property type="protein sequence ID" value="QCN83837.1"/>
    <property type="molecule type" value="Genomic_DNA"/>
</dbReference>
<dbReference type="InterPro" id="IPR006016">
    <property type="entry name" value="UspA"/>
</dbReference>
<evidence type="ECO:0000313" key="3">
    <source>
        <dbReference type="EMBL" id="AZS89320.1"/>
    </source>
</evidence>
<dbReference type="AlphaFoldDB" id="A0A3S9ZN45"/>
<dbReference type="PANTHER" id="PTHR46268:SF6">
    <property type="entry name" value="UNIVERSAL STRESS PROTEIN UP12"/>
    <property type="match status" value="1"/>
</dbReference>
<accession>A0A3S9ZN45</accession>
<dbReference type="RefSeq" id="WP_127182090.1">
    <property type="nucleotide sequence ID" value="NZ_CP029078.1"/>
</dbReference>
<dbReference type="EMBL" id="CP034687">
    <property type="protein sequence ID" value="AZS89320.1"/>
    <property type="molecule type" value="Genomic_DNA"/>
</dbReference>
<reference evidence="3 5" key="2">
    <citation type="submission" date="2018-12" db="EMBL/GenBank/DDBJ databases">
        <title>Streptomyces griseoviridis F1-27 complete genome.</title>
        <authorList>
            <person name="Mariita R.M."/>
            <person name="Sello J.K."/>
        </authorList>
    </citation>
    <scope>NUCLEOTIDE SEQUENCE [LARGE SCALE GENOMIC DNA]</scope>
    <source>
        <strain evidence="3 5">F1-27</strain>
    </source>
</reference>
<reference evidence="4 6" key="1">
    <citation type="submission" date="2018-04" db="EMBL/GenBank/DDBJ databases">
        <title>Complete genome sequences of Streptomyces griseoviridis K61 and characterization of antagonistic properties of biological control agents.</title>
        <authorList>
            <person name="Mariita R.M."/>
            <person name="Sello J.K."/>
        </authorList>
    </citation>
    <scope>NUCLEOTIDE SEQUENCE [LARGE SCALE GENOMIC DNA]</scope>
    <source>
        <strain evidence="4 6">K61</strain>
    </source>
</reference>
<dbReference type="PRINTS" id="PR01438">
    <property type="entry name" value="UNVRSLSTRESS"/>
</dbReference>
<dbReference type="InterPro" id="IPR006015">
    <property type="entry name" value="Universal_stress_UspA"/>
</dbReference>
<dbReference type="CDD" id="cd00293">
    <property type="entry name" value="USP-like"/>
    <property type="match status" value="1"/>
</dbReference>
<dbReference type="InterPro" id="IPR014729">
    <property type="entry name" value="Rossmann-like_a/b/a_fold"/>
</dbReference>
<dbReference type="Pfam" id="PF00582">
    <property type="entry name" value="Usp"/>
    <property type="match status" value="1"/>
</dbReference>
<comment type="similarity">
    <text evidence="1">Belongs to the universal stress protein A family.</text>
</comment>
<dbReference type="PANTHER" id="PTHR46268">
    <property type="entry name" value="STRESS RESPONSE PROTEIN NHAX"/>
    <property type="match status" value="1"/>
</dbReference>
<organism evidence="3 5">
    <name type="scientific">Streptomyces griseoviridis</name>
    <dbReference type="NCBI Taxonomy" id="45398"/>
    <lineage>
        <taxon>Bacteria</taxon>
        <taxon>Bacillati</taxon>
        <taxon>Actinomycetota</taxon>
        <taxon>Actinomycetes</taxon>
        <taxon>Kitasatosporales</taxon>
        <taxon>Streptomycetaceae</taxon>
        <taxon>Streptomyces</taxon>
    </lineage>
</organism>
<evidence type="ECO:0000313" key="4">
    <source>
        <dbReference type="EMBL" id="QCN83837.1"/>
    </source>
</evidence>
<evidence type="ECO:0000256" key="1">
    <source>
        <dbReference type="ARBA" id="ARBA00008791"/>
    </source>
</evidence>
<dbReference type="Proteomes" id="UP000271291">
    <property type="component" value="Chromosome"/>
</dbReference>